<dbReference type="InterPro" id="IPR029058">
    <property type="entry name" value="AB_hydrolase_fold"/>
</dbReference>
<name>A0A1E8CIW6_9GAMM</name>
<sequence length="312" mass="34169">MRAAAALVLAFVTTACASYPADVTRDDLSDQQRQALDDAALGLDWQQHPDPDAIVALVHGLNLDPAAMQDMQKLLFDAGMDVLSVSLTGHANALNDDARLLQFQDATFAGWQADISQGVQAAAQRAESLQRPLYVVGFSLGGLLSADYLVQNSLQTDRAEVVDVERLVLLAPAISLKWSSYLLYPLQIFPDIYLPSVAPRIYRANDYAPVSAYLALYEGVNNFNELAEQTANRQALNIPALVFMHPRDELVSSGGVRDFIAERQLSEWQYIEVEKSEDAADVLNHLIIGPHSLGGDAWQSVSGQILDFLRDS</sequence>
<dbReference type="SUPFAM" id="SSF53474">
    <property type="entry name" value="alpha/beta-Hydrolases"/>
    <property type="match status" value="1"/>
</dbReference>
<accession>A0A1E8CIW6</accession>
<gene>
    <name evidence="3" type="ORF">PHACT_03730</name>
</gene>
<feature type="signal peptide" evidence="1">
    <location>
        <begin position="1"/>
        <end position="17"/>
    </location>
</feature>
<evidence type="ECO:0000313" key="4">
    <source>
        <dbReference type="Proteomes" id="UP000175669"/>
    </source>
</evidence>
<dbReference type="AlphaFoldDB" id="A0A1E8CIW6"/>
<dbReference type="STRING" id="1524254.PHACT_03730"/>
<dbReference type="PROSITE" id="PS51257">
    <property type="entry name" value="PROKAR_LIPOPROTEIN"/>
    <property type="match status" value="1"/>
</dbReference>
<organism evidence="3 4">
    <name type="scientific">Pseudohongiella acticola</name>
    <dbReference type="NCBI Taxonomy" id="1524254"/>
    <lineage>
        <taxon>Bacteria</taxon>
        <taxon>Pseudomonadati</taxon>
        <taxon>Pseudomonadota</taxon>
        <taxon>Gammaproteobacteria</taxon>
        <taxon>Pseudomonadales</taxon>
        <taxon>Pseudohongiellaceae</taxon>
        <taxon>Pseudohongiella</taxon>
    </lineage>
</organism>
<dbReference type="Proteomes" id="UP000175669">
    <property type="component" value="Unassembled WGS sequence"/>
</dbReference>
<evidence type="ECO:0000259" key="2">
    <source>
        <dbReference type="Pfam" id="PF12146"/>
    </source>
</evidence>
<proteinExistence type="predicted"/>
<keyword evidence="4" id="KW-1185">Reference proteome</keyword>
<protein>
    <recommendedName>
        <fullName evidence="2">Serine aminopeptidase S33 domain-containing protein</fullName>
    </recommendedName>
</protein>
<keyword evidence="1" id="KW-0732">Signal</keyword>
<comment type="caution">
    <text evidence="3">The sequence shown here is derived from an EMBL/GenBank/DDBJ whole genome shotgun (WGS) entry which is preliminary data.</text>
</comment>
<dbReference type="EMBL" id="MASR01000001">
    <property type="protein sequence ID" value="OFE12354.1"/>
    <property type="molecule type" value="Genomic_DNA"/>
</dbReference>
<reference evidence="4" key="1">
    <citation type="submission" date="2016-07" db="EMBL/GenBank/DDBJ databases">
        <authorList>
            <person name="Florea S."/>
            <person name="Webb J.S."/>
            <person name="Jaromczyk J."/>
            <person name="Schardl C.L."/>
        </authorList>
    </citation>
    <scope>NUCLEOTIDE SEQUENCE [LARGE SCALE GENOMIC DNA]</scope>
    <source>
        <strain evidence="4">KCTC 42131</strain>
    </source>
</reference>
<dbReference type="InterPro" id="IPR022742">
    <property type="entry name" value="Hydrolase_4"/>
</dbReference>
<dbReference type="Pfam" id="PF12146">
    <property type="entry name" value="Hydrolase_4"/>
    <property type="match status" value="1"/>
</dbReference>
<evidence type="ECO:0000313" key="3">
    <source>
        <dbReference type="EMBL" id="OFE12354.1"/>
    </source>
</evidence>
<dbReference type="RefSeq" id="WP_070115977.1">
    <property type="nucleotide sequence ID" value="NZ_MASR01000001.1"/>
</dbReference>
<feature type="domain" description="Serine aminopeptidase S33" evidence="2">
    <location>
        <begin position="50"/>
        <end position="203"/>
    </location>
</feature>
<dbReference type="Gene3D" id="3.40.50.1820">
    <property type="entry name" value="alpha/beta hydrolase"/>
    <property type="match status" value="1"/>
</dbReference>
<evidence type="ECO:0000256" key="1">
    <source>
        <dbReference type="SAM" id="SignalP"/>
    </source>
</evidence>
<feature type="chain" id="PRO_5009212034" description="Serine aminopeptidase S33 domain-containing protein" evidence="1">
    <location>
        <begin position="18"/>
        <end position="312"/>
    </location>
</feature>